<keyword evidence="3" id="KW-1185">Reference proteome</keyword>
<comment type="caution">
    <text evidence="2">The sequence shown here is derived from an EMBL/GenBank/DDBJ whole genome shotgun (WGS) entry which is preliminary data.</text>
</comment>
<keyword evidence="1" id="KW-1133">Transmembrane helix</keyword>
<reference evidence="2" key="1">
    <citation type="submission" date="2023-07" db="EMBL/GenBank/DDBJ databases">
        <title>Two novel species in the genus Flavivirga.</title>
        <authorList>
            <person name="Kwon K."/>
        </authorList>
    </citation>
    <scope>NUCLEOTIDE SEQUENCE</scope>
    <source>
        <strain evidence="2">KCTC 52353</strain>
    </source>
</reference>
<protein>
    <recommendedName>
        <fullName evidence="4">Iron transporter</fullName>
    </recommendedName>
</protein>
<evidence type="ECO:0000313" key="3">
    <source>
        <dbReference type="Proteomes" id="UP001176883"/>
    </source>
</evidence>
<evidence type="ECO:0008006" key="4">
    <source>
        <dbReference type="Google" id="ProtNLM"/>
    </source>
</evidence>
<evidence type="ECO:0000256" key="1">
    <source>
        <dbReference type="SAM" id="Phobius"/>
    </source>
</evidence>
<feature type="transmembrane region" description="Helical" evidence="1">
    <location>
        <begin position="75"/>
        <end position="92"/>
    </location>
</feature>
<dbReference type="RefSeq" id="WP_303275941.1">
    <property type="nucleotide sequence ID" value="NZ_JAUOEK010000016.1"/>
</dbReference>
<organism evidence="2 3">
    <name type="scientific">Flavivirga aquimarina</name>
    <dbReference type="NCBI Taxonomy" id="2027862"/>
    <lineage>
        <taxon>Bacteria</taxon>
        <taxon>Pseudomonadati</taxon>
        <taxon>Bacteroidota</taxon>
        <taxon>Flavobacteriia</taxon>
        <taxon>Flavobacteriales</taxon>
        <taxon>Flavobacteriaceae</taxon>
        <taxon>Flavivirga</taxon>
    </lineage>
</organism>
<name>A0ABT8W582_9FLAO</name>
<evidence type="ECO:0000313" key="2">
    <source>
        <dbReference type="EMBL" id="MDO5968257.1"/>
    </source>
</evidence>
<accession>A0ABT8W582</accession>
<keyword evidence="1" id="KW-0472">Membrane</keyword>
<keyword evidence="1" id="KW-0812">Transmembrane</keyword>
<feature type="transmembrane region" description="Helical" evidence="1">
    <location>
        <begin position="47"/>
        <end position="68"/>
    </location>
</feature>
<feature type="transmembrane region" description="Helical" evidence="1">
    <location>
        <begin position="20"/>
        <end position="41"/>
    </location>
</feature>
<gene>
    <name evidence="2" type="ORF">Q4Q35_00415</name>
</gene>
<proteinExistence type="predicted"/>
<dbReference type="EMBL" id="JAUOEK010000016">
    <property type="protein sequence ID" value="MDO5968257.1"/>
    <property type="molecule type" value="Genomic_DNA"/>
</dbReference>
<sequence length="94" mass="10924">MPANKKYLIQSSWIKASKFLAAFLGSLFATMMAHIALSYIFDQRIVLVTALYSTLIIWPLLILVVYWIKKAWISWIIFLFIIILSTIVIYILKP</sequence>
<dbReference type="Proteomes" id="UP001176883">
    <property type="component" value="Unassembled WGS sequence"/>
</dbReference>